<dbReference type="AlphaFoldDB" id="A0A1G1WPB8"/>
<evidence type="ECO:0000313" key="2">
    <source>
        <dbReference type="Proteomes" id="UP000177821"/>
    </source>
</evidence>
<proteinExistence type="predicted"/>
<dbReference type="EMBL" id="MHCX01000021">
    <property type="protein sequence ID" value="OGY29544.1"/>
    <property type="molecule type" value="Genomic_DNA"/>
</dbReference>
<sequence length="502" mass="57297">MYLGFQSIEELEDALRTQPESFWLERGEKRALELFHAAAERVPAYKDFLAKNTIDHTKIQTMPDFKSVPTVDKNNYIGAYSREQLCWDGKFKESQWTISATSGSTGEPFYFPRNNTQILQYALTAELFLRSNFDVANKSTLYIIGFPMGVWIGGVFSYQAVHTVVGRSKCPLSIITPGINKAEILKAVQNLGKEFDQIIIGSYGPFLKDVVDDGLNKGVNWNDYKLGVIFAAEGFSEEFRDYIVEKMGLANEYKDTLNIYGTVDLGTMAHETPLSVLIRRLAVNNKDLFSELFGDIFKLPTLTQFIPEMFYFEDVGDDLICTADSGYPLVRYDLKDHGGVIKLEDVKKKVTASGVDLKDVCAKGNINSTLWNLPFVHVYERSDFSVSFFAFQVYPETVRKAIQDPSIAESITGKFTMMVKYDEQKNQYLEINVELKQNITETDLIKELVRDLVMNRLLQESSEYRKTTEEFPGKTIPKIVFWPYEDPTYFRPGTKQKWVSKG</sequence>
<gene>
    <name evidence="1" type="ORF">A3J50_01440</name>
</gene>
<evidence type="ECO:0008006" key="3">
    <source>
        <dbReference type="Google" id="ProtNLM"/>
    </source>
</evidence>
<dbReference type="Proteomes" id="UP000177821">
    <property type="component" value="Unassembled WGS sequence"/>
</dbReference>
<protein>
    <recommendedName>
        <fullName evidence="3">Phenylacetate--CoA ligase</fullName>
    </recommendedName>
</protein>
<dbReference type="InterPro" id="IPR042099">
    <property type="entry name" value="ANL_N_sf"/>
</dbReference>
<dbReference type="PANTHER" id="PTHR43845:SF1">
    <property type="entry name" value="BLR5969 PROTEIN"/>
    <property type="match status" value="1"/>
</dbReference>
<dbReference type="PANTHER" id="PTHR43845">
    <property type="entry name" value="BLR5969 PROTEIN"/>
    <property type="match status" value="1"/>
</dbReference>
<name>A0A1G1WPB8_9BACT</name>
<dbReference type="Gene3D" id="3.40.50.12780">
    <property type="entry name" value="N-terminal domain of ligase-like"/>
    <property type="match status" value="1"/>
</dbReference>
<reference evidence="1 2" key="1">
    <citation type="journal article" date="2016" name="Nat. Commun.">
        <title>Thousands of microbial genomes shed light on interconnected biogeochemical processes in an aquifer system.</title>
        <authorList>
            <person name="Anantharaman K."/>
            <person name="Brown C.T."/>
            <person name="Hug L.A."/>
            <person name="Sharon I."/>
            <person name="Castelle C.J."/>
            <person name="Probst A.J."/>
            <person name="Thomas B.C."/>
            <person name="Singh A."/>
            <person name="Wilkins M.J."/>
            <person name="Karaoz U."/>
            <person name="Brodie E.L."/>
            <person name="Williams K.H."/>
            <person name="Hubbard S.S."/>
            <person name="Banfield J.F."/>
        </authorList>
    </citation>
    <scope>NUCLEOTIDE SEQUENCE [LARGE SCALE GENOMIC DNA]</scope>
</reference>
<comment type="caution">
    <text evidence="1">The sequence shown here is derived from an EMBL/GenBank/DDBJ whole genome shotgun (WGS) entry which is preliminary data.</text>
</comment>
<evidence type="ECO:0000313" key="1">
    <source>
        <dbReference type="EMBL" id="OGY29544.1"/>
    </source>
</evidence>
<accession>A0A1G1WPB8</accession>
<organism evidence="1 2">
    <name type="scientific">Candidatus Woykebacteria bacterium RIFCSPHIGHO2_02_FULL_43_16b</name>
    <dbReference type="NCBI Taxonomy" id="1802601"/>
    <lineage>
        <taxon>Bacteria</taxon>
        <taxon>Candidatus Woykeibacteriota</taxon>
    </lineage>
</organism>